<name>A0A2Z6MEB7_TRISU</name>
<dbReference type="OrthoDB" id="5835829at2759"/>
<organism evidence="1 2">
    <name type="scientific">Trifolium subterraneum</name>
    <name type="common">Subterranean clover</name>
    <dbReference type="NCBI Taxonomy" id="3900"/>
    <lineage>
        <taxon>Eukaryota</taxon>
        <taxon>Viridiplantae</taxon>
        <taxon>Streptophyta</taxon>
        <taxon>Embryophyta</taxon>
        <taxon>Tracheophyta</taxon>
        <taxon>Spermatophyta</taxon>
        <taxon>Magnoliopsida</taxon>
        <taxon>eudicotyledons</taxon>
        <taxon>Gunneridae</taxon>
        <taxon>Pentapetalae</taxon>
        <taxon>rosids</taxon>
        <taxon>fabids</taxon>
        <taxon>Fabales</taxon>
        <taxon>Fabaceae</taxon>
        <taxon>Papilionoideae</taxon>
        <taxon>50 kb inversion clade</taxon>
        <taxon>NPAAA clade</taxon>
        <taxon>Hologalegina</taxon>
        <taxon>IRL clade</taxon>
        <taxon>Trifolieae</taxon>
        <taxon>Trifolium</taxon>
    </lineage>
</organism>
<reference evidence="2" key="1">
    <citation type="journal article" date="2017" name="Front. Plant Sci.">
        <title>Climate Clever Clovers: New Paradigm to Reduce the Environmental Footprint of Ruminants by Breeding Low Methanogenic Forages Utilizing Haplotype Variation.</title>
        <authorList>
            <person name="Kaur P."/>
            <person name="Appels R."/>
            <person name="Bayer P.E."/>
            <person name="Keeble-Gagnere G."/>
            <person name="Wang J."/>
            <person name="Hirakawa H."/>
            <person name="Shirasawa K."/>
            <person name="Vercoe P."/>
            <person name="Stefanova K."/>
            <person name="Durmic Z."/>
            <person name="Nichols P."/>
            <person name="Revell C."/>
            <person name="Isobe S.N."/>
            <person name="Edwards D."/>
            <person name="Erskine W."/>
        </authorList>
    </citation>
    <scope>NUCLEOTIDE SEQUENCE [LARGE SCALE GENOMIC DNA]</scope>
    <source>
        <strain evidence="2">cv. Daliak</strain>
    </source>
</reference>
<gene>
    <name evidence="1" type="ORF">TSUD_214700</name>
</gene>
<proteinExistence type="predicted"/>
<dbReference type="EMBL" id="DF973444">
    <property type="protein sequence ID" value="GAU31034.1"/>
    <property type="molecule type" value="Genomic_DNA"/>
</dbReference>
<keyword evidence="2" id="KW-1185">Reference proteome</keyword>
<evidence type="ECO:0000313" key="1">
    <source>
        <dbReference type="EMBL" id="GAU31034.1"/>
    </source>
</evidence>
<dbReference type="Proteomes" id="UP000242715">
    <property type="component" value="Unassembled WGS sequence"/>
</dbReference>
<protein>
    <submittedName>
        <fullName evidence="1">Uncharacterized protein</fullName>
    </submittedName>
</protein>
<sequence>MIKCKILASRKPNKIIITFVVTKEWLGYISSDPKPEAIHFTTIPNVIQPECEKTADFPGFYEVVMMKMEEPFERLLDQLEPTVNAIISDVELRWPVTVANRWNVLVAAFSTMSATFYSV</sequence>
<evidence type="ECO:0000313" key="2">
    <source>
        <dbReference type="Proteomes" id="UP000242715"/>
    </source>
</evidence>
<dbReference type="Gene3D" id="3.40.50.2000">
    <property type="entry name" value="Glycogen Phosphorylase B"/>
    <property type="match status" value="1"/>
</dbReference>
<accession>A0A2Z6MEB7</accession>
<dbReference type="SUPFAM" id="SSF53756">
    <property type="entry name" value="UDP-Glycosyltransferase/glycogen phosphorylase"/>
    <property type="match status" value="1"/>
</dbReference>
<dbReference type="AlphaFoldDB" id="A0A2Z6MEB7"/>